<dbReference type="Pfam" id="PF00892">
    <property type="entry name" value="EamA"/>
    <property type="match status" value="2"/>
</dbReference>
<protein>
    <submittedName>
        <fullName evidence="8">Multidrug DMT transporter</fullName>
    </submittedName>
</protein>
<dbReference type="AlphaFoldDB" id="A0A1E8DZF4"/>
<feature type="transmembrane region" description="Helical" evidence="6">
    <location>
        <begin position="251"/>
        <end position="268"/>
    </location>
</feature>
<organism evidence="8 9">
    <name type="scientific">Acinetobacter towneri</name>
    <dbReference type="NCBI Taxonomy" id="202956"/>
    <lineage>
        <taxon>Bacteria</taxon>
        <taxon>Pseudomonadati</taxon>
        <taxon>Pseudomonadota</taxon>
        <taxon>Gammaproteobacteria</taxon>
        <taxon>Moraxellales</taxon>
        <taxon>Moraxellaceae</taxon>
        <taxon>Acinetobacter</taxon>
    </lineage>
</organism>
<feature type="transmembrane region" description="Helical" evidence="6">
    <location>
        <begin position="100"/>
        <end position="121"/>
    </location>
</feature>
<feature type="transmembrane region" description="Helical" evidence="6">
    <location>
        <begin position="274"/>
        <end position="292"/>
    </location>
</feature>
<accession>A0A1E8DZF4</accession>
<evidence type="ECO:0000256" key="4">
    <source>
        <dbReference type="ARBA" id="ARBA00022989"/>
    </source>
</evidence>
<feature type="transmembrane region" description="Helical" evidence="6">
    <location>
        <begin position="223"/>
        <end position="244"/>
    </location>
</feature>
<feature type="transmembrane region" description="Helical" evidence="6">
    <location>
        <begin position="189"/>
        <end position="211"/>
    </location>
</feature>
<feature type="transmembrane region" description="Helical" evidence="6">
    <location>
        <begin position="128"/>
        <end position="145"/>
    </location>
</feature>
<keyword evidence="4 6" id="KW-1133">Transmembrane helix</keyword>
<comment type="subcellular location">
    <subcellularLocation>
        <location evidence="1">Cell membrane</location>
        <topology evidence="1">Multi-pass membrane protein</topology>
    </subcellularLocation>
</comment>
<feature type="transmembrane region" description="Helical" evidence="6">
    <location>
        <begin position="7"/>
        <end position="31"/>
    </location>
</feature>
<evidence type="ECO:0000256" key="5">
    <source>
        <dbReference type="ARBA" id="ARBA00023136"/>
    </source>
</evidence>
<dbReference type="Proteomes" id="UP000186931">
    <property type="component" value="Unassembled WGS sequence"/>
</dbReference>
<dbReference type="STRING" id="202956.BJN41_13130"/>
<feature type="transmembrane region" description="Helical" evidence="6">
    <location>
        <begin position="74"/>
        <end position="94"/>
    </location>
</feature>
<evidence type="ECO:0000256" key="6">
    <source>
        <dbReference type="SAM" id="Phobius"/>
    </source>
</evidence>
<feature type="domain" description="EamA" evidence="7">
    <location>
        <begin position="10"/>
        <end position="143"/>
    </location>
</feature>
<feature type="domain" description="EamA" evidence="7">
    <location>
        <begin position="159"/>
        <end position="289"/>
    </location>
</feature>
<dbReference type="InterPro" id="IPR000620">
    <property type="entry name" value="EamA_dom"/>
</dbReference>
<name>A0A1E8DZF4_9GAMM</name>
<reference evidence="8 9" key="1">
    <citation type="submission" date="2016-10" db="EMBL/GenBank/DDBJ databases">
        <title>Genome of airborne Acinetobacter sp. 5-2Ac02 in the hospital environment: Species near to Acinetobacter towneri.</title>
        <authorList>
            <person name="Barbosa B."/>
            <person name="Fernandez-Garcia L."/>
            <person name="Gato E."/>
            <person name="Leao R."/>
            <person name="Albano R."/>
            <person name="Fernandez B."/>
            <person name="Fernandez-Cuenca F."/>
            <person name="Marques E."/>
            <person name="Tomas M."/>
        </authorList>
    </citation>
    <scope>NUCLEOTIDE SEQUENCE [LARGE SCALE GENOMIC DNA]</scope>
    <source>
        <strain evidence="8 9">5-2Ac02</strain>
    </source>
</reference>
<sequence>MIRSDKGVFWAILLPLIAVLIWSLNIAVTRYVAEYISPVSISFYRWLIAFLILTPWILPKVWQQRELIRPHLKQLAVLSAFGLVLYQGLSYTAANYTTATNMGIINAFIPMFTVLVSLLILKDIPTRFAVLGCIISFSGLLYVIAQGDLRQLIQLTGHAGDMLMVLAVFFYAFYGVFLKKWNLKLPLMLSLYVQIIFALLYHLPFILWFGLDHLNSQNGLSVLYAGIFPSIIAPLVWMLAVQYLGPNRTSIFMNLMPVFTAIIAYFWLAEVWGSYHSIGGLIILTGIVLAQMKARVHIQAKS</sequence>
<evidence type="ECO:0000313" key="8">
    <source>
        <dbReference type="EMBL" id="OFE42646.1"/>
    </source>
</evidence>
<evidence type="ECO:0000256" key="1">
    <source>
        <dbReference type="ARBA" id="ARBA00004651"/>
    </source>
</evidence>
<evidence type="ECO:0000313" key="9">
    <source>
        <dbReference type="Proteomes" id="UP000186931"/>
    </source>
</evidence>
<dbReference type="PANTHER" id="PTHR42920">
    <property type="entry name" value="OS03G0707200 PROTEIN-RELATED"/>
    <property type="match status" value="1"/>
</dbReference>
<keyword evidence="3 6" id="KW-0812">Transmembrane</keyword>
<feature type="transmembrane region" description="Helical" evidence="6">
    <location>
        <begin position="43"/>
        <end position="62"/>
    </location>
</feature>
<dbReference type="eggNOG" id="COG0697">
    <property type="taxonomic scope" value="Bacteria"/>
</dbReference>
<gene>
    <name evidence="8" type="ORF">BJN41_13130</name>
</gene>
<comment type="caution">
    <text evidence="8">The sequence shown here is derived from an EMBL/GenBank/DDBJ whole genome shotgun (WGS) entry which is preliminary data.</text>
</comment>
<evidence type="ECO:0000259" key="7">
    <source>
        <dbReference type="Pfam" id="PF00892"/>
    </source>
</evidence>
<dbReference type="InterPro" id="IPR037185">
    <property type="entry name" value="EmrE-like"/>
</dbReference>
<proteinExistence type="predicted"/>
<evidence type="ECO:0000256" key="3">
    <source>
        <dbReference type="ARBA" id="ARBA00022692"/>
    </source>
</evidence>
<dbReference type="PANTHER" id="PTHR42920:SF11">
    <property type="entry name" value="INNER MEMBRANE PROTEIN YTFF"/>
    <property type="match status" value="1"/>
</dbReference>
<keyword evidence="5 6" id="KW-0472">Membrane</keyword>
<dbReference type="RefSeq" id="WP_070155507.1">
    <property type="nucleotide sequence ID" value="NZ_MKQS01000030.1"/>
</dbReference>
<feature type="transmembrane region" description="Helical" evidence="6">
    <location>
        <begin position="157"/>
        <end position="177"/>
    </location>
</feature>
<dbReference type="SUPFAM" id="SSF103481">
    <property type="entry name" value="Multidrug resistance efflux transporter EmrE"/>
    <property type="match status" value="2"/>
</dbReference>
<evidence type="ECO:0000256" key="2">
    <source>
        <dbReference type="ARBA" id="ARBA00022475"/>
    </source>
</evidence>
<keyword evidence="2" id="KW-1003">Cell membrane</keyword>
<dbReference type="EMBL" id="MKQS01000030">
    <property type="protein sequence ID" value="OFE42646.1"/>
    <property type="molecule type" value="Genomic_DNA"/>
</dbReference>
<dbReference type="InterPro" id="IPR051258">
    <property type="entry name" value="Diverse_Substrate_Transporter"/>
</dbReference>
<dbReference type="GO" id="GO:0005886">
    <property type="term" value="C:plasma membrane"/>
    <property type="evidence" value="ECO:0007669"/>
    <property type="project" value="UniProtKB-SubCell"/>
</dbReference>